<evidence type="ECO:0000313" key="3">
    <source>
        <dbReference type="Proteomes" id="UP000660680"/>
    </source>
</evidence>
<feature type="signal peptide" evidence="1">
    <location>
        <begin position="1"/>
        <end position="19"/>
    </location>
</feature>
<gene>
    <name evidence="2" type="ORF">GCM10010171_24090</name>
</gene>
<keyword evidence="3" id="KW-1185">Reference proteome</keyword>
<comment type="caution">
    <text evidence="2">The sequence shown here is derived from an EMBL/GenBank/DDBJ whole genome shotgun (WGS) entry which is preliminary data.</text>
</comment>
<dbReference type="Proteomes" id="UP000660680">
    <property type="component" value="Unassembled WGS sequence"/>
</dbReference>
<dbReference type="RefSeq" id="WP_189210503.1">
    <property type="nucleotide sequence ID" value="NZ_BMRB01000002.1"/>
</dbReference>
<reference evidence="2" key="1">
    <citation type="journal article" date="2014" name="Int. J. Syst. Evol. Microbiol.">
        <title>Complete genome sequence of Corynebacterium casei LMG S-19264T (=DSM 44701T), isolated from a smear-ripened cheese.</title>
        <authorList>
            <consortium name="US DOE Joint Genome Institute (JGI-PGF)"/>
            <person name="Walter F."/>
            <person name="Albersmeier A."/>
            <person name="Kalinowski J."/>
            <person name="Ruckert C."/>
        </authorList>
    </citation>
    <scope>NUCLEOTIDE SEQUENCE</scope>
    <source>
        <strain evidence="2">JCM 3276</strain>
    </source>
</reference>
<sequence>MSRSGAVLSVVLVASGVVAGGAPARAGGLVQTCVGTEVTSFDPPLTLVSRPTEITVSGLFPTCTHATARTASYAETFTINASCLVLGDSGTATRSFVWGDPAVAPSTFVYNVTSSAVGGQIVVTSSGLITDGTFAPAGAVQTVTLLTPNTLQCATTGIASVTGPTTVNIHQ</sequence>
<feature type="chain" id="PRO_5039271011" evidence="1">
    <location>
        <begin position="20"/>
        <end position="171"/>
    </location>
</feature>
<reference evidence="2" key="2">
    <citation type="submission" date="2020-09" db="EMBL/GenBank/DDBJ databases">
        <authorList>
            <person name="Sun Q."/>
            <person name="Ohkuma M."/>
        </authorList>
    </citation>
    <scope>NUCLEOTIDE SEQUENCE</scope>
    <source>
        <strain evidence="2">JCM 3276</strain>
    </source>
</reference>
<accession>A0A918LCE9</accession>
<protein>
    <submittedName>
        <fullName evidence="2">Uncharacterized protein</fullName>
    </submittedName>
</protein>
<evidence type="ECO:0000256" key="1">
    <source>
        <dbReference type="SAM" id="SignalP"/>
    </source>
</evidence>
<organism evidence="2 3">
    <name type="scientific">Actinokineospora fastidiosa</name>
    <dbReference type="NCBI Taxonomy" id="1816"/>
    <lineage>
        <taxon>Bacteria</taxon>
        <taxon>Bacillati</taxon>
        <taxon>Actinomycetota</taxon>
        <taxon>Actinomycetes</taxon>
        <taxon>Pseudonocardiales</taxon>
        <taxon>Pseudonocardiaceae</taxon>
        <taxon>Actinokineospora</taxon>
    </lineage>
</organism>
<name>A0A918LCE9_9PSEU</name>
<dbReference type="EMBL" id="BMRB01000002">
    <property type="protein sequence ID" value="GGS29899.1"/>
    <property type="molecule type" value="Genomic_DNA"/>
</dbReference>
<keyword evidence="1" id="KW-0732">Signal</keyword>
<evidence type="ECO:0000313" key="2">
    <source>
        <dbReference type="EMBL" id="GGS29899.1"/>
    </source>
</evidence>
<proteinExistence type="predicted"/>
<dbReference type="AlphaFoldDB" id="A0A918LCE9"/>